<proteinExistence type="predicted"/>
<evidence type="ECO:0000259" key="1">
    <source>
        <dbReference type="Pfam" id="PF13423"/>
    </source>
</evidence>
<dbReference type="GO" id="GO:0031251">
    <property type="term" value="C:PAN complex"/>
    <property type="evidence" value="ECO:0007669"/>
    <property type="project" value="TreeGrafter"/>
</dbReference>
<sequence length="301" mass="33574">LNCPEQNEAICQKCGKLARIASKRRVRVLPNVLALDVTADSEAEQNFWSTQIQAFENRPAGSTNMLGERVSKISGRFGHECKGLNYRHAHGTDSGGSATSEADTHYIPAVVNVKVADGICTVSEKKLEKSVRFRLESAVFIITENEAKGRFEHLVAAVRLKQAGERVVSQICAVDTDGSCFMNTIMKKDMAETPSLRLDKANQQSLKRAALKLLYLAQEKMTIIGYKIDELFQMLNIHVPEAQVKDVLSLYRESVDEKRADPINLARLSTRLYAKFIELKEADETDLNITALAQEMEKNIS</sequence>
<dbReference type="WBParaSite" id="GPUH_0001578701-mRNA-1">
    <property type="protein sequence ID" value="GPUH_0001578701-mRNA-1"/>
    <property type="gene ID" value="GPUH_0001578701"/>
</dbReference>
<organism evidence="2">
    <name type="scientific">Gongylonema pulchrum</name>
    <dbReference type="NCBI Taxonomy" id="637853"/>
    <lineage>
        <taxon>Eukaryota</taxon>
        <taxon>Metazoa</taxon>
        <taxon>Ecdysozoa</taxon>
        <taxon>Nematoda</taxon>
        <taxon>Chromadorea</taxon>
        <taxon>Rhabditida</taxon>
        <taxon>Spirurina</taxon>
        <taxon>Spiruromorpha</taxon>
        <taxon>Spiruroidea</taxon>
        <taxon>Gongylonematidae</taxon>
        <taxon>Gongylonema</taxon>
    </lineage>
</organism>
<feature type="domain" description="PAN2 UCH" evidence="1">
    <location>
        <begin position="5"/>
        <end position="163"/>
    </location>
</feature>
<dbReference type="InterPro" id="IPR050785">
    <property type="entry name" value="PAN2-PAN3_catalytic_subunit"/>
</dbReference>
<dbReference type="GO" id="GO:0000932">
    <property type="term" value="C:P-body"/>
    <property type="evidence" value="ECO:0007669"/>
    <property type="project" value="TreeGrafter"/>
</dbReference>
<dbReference type="AlphaFoldDB" id="A0A183E474"/>
<dbReference type="GO" id="GO:0000289">
    <property type="term" value="P:nuclear-transcribed mRNA poly(A) tail shortening"/>
    <property type="evidence" value="ECO:0007669"/>
    <property type="project" value="TreeGrafter"/>
</dbReference>
<dbReference type="GO" id="GO:0004535">
    <property type="term" value="F:poly(A)-specific ribonuclease activity"/>
    <property type="evidence" value="ECO:0007669"/>
    <property type="project" value="TreeGrafter"/>
</dbReference>
<dbReference type="PANTHER" id="PTHR15728">
    <property type="entry name" value="DEADENYLATION COMPLEX CATALYTIC SUBUNIT PAN2"/>
    <property type="match status" value="1"/>
</dbReference>
<dbReference type="PANTHER" id="PTHR15728:SF0">
    <property type="entry name" value="PAN2-PAN3 DEADENYLATION COMPLEX CATALYTIC SUBUNIT PAN2"/>
    <property type="match status" value="1"/>
</dbReference>
<protein>
    <submittedName>
        <fullName evidence="2">UCH_1 domain-containing protein</fullName>
    </submittedName>
</protein>
<name>A0A183E474_9BILA</name>
<accession>A0A183E474</accession>
<dbReference type="Gene3D" id="3.90.70.10">
    <property type="entry name" value="Cysteine proteinases"/>
    <property type="match status" value="1"/>
</dbReference>
<reference evidence="2" key="1">
    <citation type="submission" date="2016-06" db="UniProtKB">
        <authorList>
            <consortium name="WormBaseParasite"/>
        </authorList>
    </citation>
    <scope>IDENTIFICATION</scope>
</reference>
<dbReference type="Pfam" id="PF13423">
    <property type="entry name" value="UCH_1"/>
    <property type="match status" value="1"/>
</dbReference>
<dbReference type="InterPro" id="IPR028881">
    <property type="entry name" value="PAN2_UCH_dom"/>
</dbReference>
<evidence type="ECO:0000313" key="2">
    <source>
        <dbReference type="WBParaSite" id="GPUH_0001578701-mRNA-1"/>
    </source>
</evidence>